<dbReference type="GO" id="GO:0051537">
    <property type="term" value="F:2 iron, 2 sulfur cluster binding"/>
    <property type="evidence" value="ECO:0007669"/>
    <property type="project" value="UniProtKB-KW"/>
</dbReference>
<gene>
    <name evidence="8" type="ORF">SAMN05192558_11674</name>
</gene>
<evidence type="ECO:0000256" key="5">
    <source>
        <dbReference type="ARBA" id="ARBA00023014"/>
    </source>
</evidence>
<evidence type="ECO:0000256" key="2">
    <source>
        <dbReference type="ARBA" id="ARBA00022723"/>
    </source>
</evidence>
<dbReference type="AlphaFoldDB" id="A0A1H0VZ52"/>
<dbReference type="PANTHER" id="PTHR40562:SF1">
    <property type="entry name" value="NITRITE REDUCTASE (NADH) SMALL SUBUNIT"/>
    <property type="match status" value="1"/>
</dbReference>
<name>A0A1H0VZ52_9PSEU</name>
<dbReference type="NCBIfam" id="TIGR02378">
    <property type="entry name" value="nirD_assim_sml"/>
    <property type="match status" value="1"/>
</dbReference>
<keyword evidence="2" id="KW-0479">Metal-binding</keyword>
<accession>A0A1H0VZ52</accession>
<dbReference type="OrthoDB" id="3213360at2"/>
<dbReference type="EMBL" id="FNJB01000016">
    <property type="protein sequence ID" value="SDP83573.1"/>
    <property type="molecule type" value="Genomic_DNA"/>
</dbReference>
<keyword evidence="6" id="KW-0534">Nitrate assimilation</keyword>
<dbReference type="CDD" id="cd03529">
    <property type="entry name" value="Rieske_NirD"/>
    <property type="match status" value="1"/>
</dbReference>
<dbReference type="GO" id="GO:0046872">
    <property type="term" value="F:metal ion binding"/>
    <property type="evidence" value="ECO:0007669"/>
    <property type="project" value="UniProtKB-KW"/>
</dbReference>
<protein>
    <submittedName>
        <fullName evidence="8">Nitrite reductase (NADH) small subunit</fullName>
    </submittedName>
</protein>
<dbReference type="GO" id="GO:0004497">
    <property type="term" value="F:monooxygenase activity"/>
    <property type="evidence" value="ECO:0007669"/>
    <property type="project" value="UniProtKB-ARBA"/>
</dbReference>
<proteinExistence type="predicted"/>
<sequence>MTAEAVLIETSWTEVCPVDALAREQGVAVLLPDGTQVAVFRTHDDALYAVSNVDPFSGAAVLSRGIVGDIGGTPVVASPMHKQHFDLRTGACLEDADVSVPTYPVCVCDATILLGQP</sequence>
<dbReference type="InterPro" id="IPR017941">
    <property type="entry name" value="Rieske_2Fe-2S"/>
</dbReference>
<evidence type="ECO:0000256" key="6">
    <source>
        <dbReference type="ARBA" id="ARBA00023063"/>
    </source>
</evidence>
<keyword evidence="3" id="KW-0560">Oxidoreductase</keyword>
<evidence type="ECO:0000256" key="4">
    <source>
        <dbReference type="ARBA" id="ARBA00023004"/>
    </source>
</evidence>
<keyword evidence="1" id="KW-0001">2Fe-2S</keyword>
<dbReference type="Gene3D" id="2.102.10.10">
    <property type="entry name" value="Rieske [2Fe-2S] iron-sulphur domain"/>
    <property type="match status" value="1"/>
</dbReference>
<dbReference type="STRING" id="504798.SAMN05421871_11675"/>
<evidence type="ECO:0000259" key="7">
    <source>
        <dbReference type="PROSITE" id="PS51296"/>
    </source>
</evidence>
<evidence type="ECO:0000313" key="8">
    <source>
        <dbReference type="EMBL" id="SDP83573.1"/>
    </source>
</evidence>
<keyword evidence="5" id="KW-0411">Iron-sulfur</keyword>
<dbReference type="PROSITE" id="PS51296">
    <property type="entry name" value="RIESKE"/>
    <property type="match status" value="1"/>
</dbReference>
<dbReference type="InterPro" id="IPR017881">
    <property type="entry name" value="NirD"/>
</dbReference>
<organism evidence="8 9">
    <name type="scientific">Actinokineospora alba</name>
    <dbReference type="NCBI Taxonomy" id="504798"/>
    <lineage>
        <taxon>Bacteria</taxon>
        <taxon>Bacillati</taxon>
        <taxon>Actinomycetota</taxon>
        <taxon>Actinomycetes</taxon>
        <taxon>Pseudonocardiales</taxon>
        <taxon>Pseudonocardiaceae</taxon>
        <taxon>Actinokineospora</taxon>
    </lineage>
</organism>
<evidence type="ECO:0000256" key="3">
    <source>
        <dbReference type="ARBA" id="ARBA00023002"/>
    </source>
</evidence>
<reference evidence="9" key="1">
    <citation type="submission" date="2016-10" db="EMBL/GenBank/DDBJ databases">
        <authorList>
            <person name="Varghese N."/>
            <person name="Submissions S."/>
        </authorList>
    </citation>
    <scope>NUCLEOTIDE SEQUENCE [LARGE SCALE GENOMIC DNA]</scope>
    <source>
        <strain evidence="9">IBRC-M 10655</strain>
    </source>
</reference>
<feature type="domain" description="Rieske" evidence="7">
    <location>
        <begin position="12"/>
        <end position="114"/>
    </location>
</feature>
<evidence type="ECO:0000313" key="9">
    <source>
        <dbReference type="Proteomes" id="UP000199651"/>
    </source>
</evidence>
<evidence type="ECO:0000256" key="1">
    <source>
        <dbReference type="ARBA" id="ARBA00022714"/>
    </source>
</evidence>
<dbReference type="SUPFAM" id="SSF50022">
    <property type="entry name" value="ISP domain"/>
    <property type="match status" value="1"/>
</dbReference>
<dbReference type="GO" id="GO:0016705">
    <property type="term" value="F:oxidoreductase activity, acting on paired donors, with incorporation or reduction of molecular oxygen"/>
    <property type="evidence" value="ECO:0007669"/>
    <property type="project" value="UniProtKB-ARBA"/>
</dbReference>
<keyword evidence="4" id="KW-0408">Iron</keyword>
<dbReference type="PROSITE" id="PS51300">
    <property type="entry name" value="NIRD"/>
    <property type="match status" value="1"/>
</dbReference>
<keyword evidence="9" id="KW-1185">Reference proteome</keyword>
<dbReference type="Pfam" id="PF13806">
    <property type="entry name" value="Rieske_2"/>
    <property type="match status" value="1"/>
</dbReference>
<dbReference type="RefSeq" id="WP_091383392.1">
    <property type="nucleotide sequence ID" value="NZ_FNDV01000016.1"/>
</dbReference>
<dbReference type="Proteomes" id="UP000199651">
    <property type="component" value="Unassembled WGS sequence"/>
</dbReference>
<dbReference type="InterPro" id="IPR012748">
    <property type="entry name" value="Rieske-like_NirD"/>
</dbReference>
<dbReference type="GO" id="GO:0008942">
    <property type="term" value="F:nitrite reductase [NAD(P)H] activity"/>
    <property type="evidence" value="ECO:0007669"/>
    <property type="project" value="InterPro"/>
</dbReference>
<dbReference type="GO" id="GO:0042128">
    <property type="term" value="P:nitrate assimilation"/>
    <property type="evidence" value="ECO:0007669"/>
    <property type="project" value="UniProtKB-KW"/>
</dbReference>
<dbReference type="PANTHER" id="PTHR40562">
    <property type="match status" value="1"/>
</dbReference>
<dbReference type="InterPro" id="IPR036922">
    <property type="entry name" value="Rieske_2Fe-2S_sf"/>
</dbReference>